<dbReference type="EMBL" id="CAJVPM010033211">
    <property type="protein sequence ID" value="CAG8684828.1"/>
    <property type="molecule type" value="Genomic_DNA"/>
</dbReference>
<dbReference type="Proteomes" id="UP000789860">
    <property type="component" value="Unassembled WGS sequence"/>
</dbReference>
<name>A0ACA9NZ41_9GLOM</name>
<feature type="non-terminal residue" evidence="1">
    <location>
        <position position="62"/>
    </location>
</feature>
<comment type="caution">
    <text evidence="1">The sequence shown here is derived from an EMBL/GenBank/DDBJ whole genome shotgun (WGS) entry which is preliminary data.</text>
</comment>
<evidence type="ECO:0000313" key="1">
    <source>
        <dbReference type="EMBL" id="CAG8684828.1"/>
    </source>
</evidence>
<accession>A0ACA9NZ41</accession>
<sequence>MSLPSLENTSTSTIPTELTVSPYFRQSREFMGDTNERMVVENAGHNSTPVPTANIVTISPVV</sequence>
<organism evidence="1 2">
    <name type="scientific">Scutellospora calospora</name>
    <dbReference type="NCBI Taxonomy" id="85575"/>
    <lineage>
        <taxon>Eukaryota</taxon>
        <taxon>Fungi</taxon>
        <taxon>Fungi incertae sedis</taxon>
        <taxon>Mucoromycota</taxon>
        <taxon>Glomeromycotina</taxon>
        <taxon>Glomeromycetes</taxon>
        <taxon>Diversisporales</taxon>
        <taxon>Gigasporaceae</taxon>
        <taxon>Scutellospora</taxon>
    </lineage>
</organism>
<evidence type="ECO:0000313" key="2">
    <source>
        <dbReference type="Proteomes" id="UP000789860"/>
    </source>
</evidence>
<gene>
    <name evidence="1" type="ORF">SCALOS_LOCUS9868</name>
</gene>
<keyword evidence="2" id="KW-1185">Reference proteome</keyword>
<protein>
    <submittedName>
        <fullName evidence="1">1194_t:CDS:1</fullName>
    </submittedName>
</protein>
<reference evidence="1" key="1">
    <citation type="submission" date="2021-06" db="EMBL/GenBank/DDBJ databases">
        <authorList>
            <person name="Kallberg Y."/>
            <person name="Tangrot J."/>
            <person name="Rosling A."/>
        </authorList>
    </citation>
    <scope>NUCLEOTIDE SEQUENCE</scope>
    <source>
        <strain evidence="1">AU212A</strain>
    </source>
</reference>
<proteinExistence type="predicted"/>